<evidence type="ECO:0000313" key="1">
    <source>
        <dbReference type="EMBL" id="AYM89040.1"/>
    </source>
</evidence>
<organism evidence="1 2">
    <name type="scientific">Pseudoalteromonas agarivorans</name>
    <dbReference type="NCBI Taxonomy" id="176102"/>
    <lineage>
        <taxon>Bacteria</taxon>
        <taxon>Pseudomonadati</taxon>
        <taxon>Pseudomonadota</taxon>
        <taxon>Gammaproteobacteria</taxon>
        <taxon>Alteromonadales</taxon>
        <taxon>Pseudoalteromonadaceae</taxon>
        <taxon>Pseudoalteromonas</taxon>
    </lineage>
</organism>
<dbReference type="Proteomes" id="UP000279995">
    <property type="component" value="Plasmid unnamed"/>
</dbReference>
<geneLocation type="plasmid" evidence="1 2">
    <name>unnamed</name>
</geneLocation>
<gene>
    <name evidence="1" type="ORF">D9T18_20320</name>
</gene>
<protein>
    <submittedName>
        <fullName evidence="1">Uncharacterized protein</fullName>
    </submittedName>
</protein>
<sequence>MKINNLGSFSDKDGNTYDILEEVKEVVSRPLSEPPSTHDGFKGYRTSCGIPVNVKNGVFVTWNNVVLTPVA</sequence>
<proteinExistence type="predicted"/>
<name>A0AAD0U6S9_9GAMM</name>
<dbReference type="RefSeq" id="WP_121638723.1">
    <property type="nucleotide sequence ID" value="NZ_CP033067.1"/>
</dbReference>
<dbReference type="GeneID" id="39469342"/>
<keyword evidence="1" id="KW-0614">Plasmid</keyword>
<dbReference type="AlphaFoldDB" id="A0AAD0U6S9"/>
<evidence type="ECO:0000313" key="2">
    <source>
        <dbReference type="Proteomes" id="UP000279995"/>
    </source>
</evidence>
<dbReference type="EMBL" id="CP033067">
    <property type="protein sequence ID" value="AYM89040.1"/>
    <property type="molecule type" value="Genomic_DNA"/>
</dbReference>
<reference evidence="1 2" key="1">
    <citation type="submission" date="2018-10" db="EMBL/GenBank/DDBJ databases">
        <title>Complete Genome Sequence and Transcriptomic Profiles of a Marine Bacterium, Pseudoalteromonas agarivorans Hao 2018.</title>
        <authorList>
            <person name="Hao L."/>
        </authorList>
    </citation>
    <scope>NUCLEOTIDE SEQUENCE [LARGE SCALE GENOMIC DNA]</scope>
    <source>
        <strain evidence="1 2">Hao 2018</strain>
        <plasmid evidence="1 2">unnamed</plasmid>
    </source>
</reference>
<accession>A0AAD0U6S9</accession>